<reference evidence="3 4" key="1">
    <citation type="submission" date="2016-11" db="EMBL/GenBank/DDBJ databases">
        <title>The macronuclear genome of Stentor coeruleus: a giant cell with tiny introns.</title>
        <authorList>
            <person name="Slabodnick M."/>
            <person name="Ruby J.G."/>
            <person name="Reiff S.B."/>
            <person name="Swart E.C."/>
            <person name="Gosai S."/>
            <person name="Prabakaran S."/>
            <person name="Witkowska E."/>
            <person name="Larue G.E."/>
            <person name="Fisher S."/>
            <person name="Freeman R.M."/>
            <person name="Gunawardena J."/>
            <person name="Chu W."/>
            <person name="Stover N.A."/>
            <person name="Gregory B.D."/>
            <person name="Nowacki M."/>
            <person name="Derisi J."/>
            <person name="Roy S.W."/>
            <person name="Marshall W.F."/>
            <person name="Sood P."/>
        </authorList>
    </citation>
    <scope>NUCLEOTIDE SEQUENCE [LARGE SCALE GENOMIC DNA]</scope>
    <source>
        <strain evidence="3">WM001</strain>
    </source>
</reference>
<feature type="coiled-coil region" evidence="1">
    <location>
        <begin position="138"/>
        <end position="172"/>
    </location>
</feature>
<organism evidence="3 4">
    <name type="scientific">Stentor coeruleus</name>
    <dbReference type="NCBI Taxonomy" id="5963"/>
    <lineage>
        <taxon>Eukaryota</taxon>
        <taxon>Sar</taxon>
        <taxon>Alveolata</taxon>
        <taxon>Ciliophora</taxon>
        <taxon>Postciliodesmatophora</taxon>
        <taxon>Heterotrichea</taxon>
        <taxon>Heterotrichida</taxon>
        <taxon>Stentoridae</taxon>
        <taxon>Stentor</taxon>
    </lineage>
</organism>
<dbReference type="OrthoDB" id="327600at2759"/>
<comment type="caution">
    <text evidence="3">The sequence shown here is derived from an EMBL/GenBank/DDBJ whole genome shotgun (WGS) entry which is preliminary data.</text>
</comment>
<proteinExistence type="predicted"/>
<evidence type="ECO:0000256" key="1">
    <source>
        <dbReference type="SAM" id="Coils"/>
    </source>
</evidence>
<feature type="region of interest" description="Disordered" evidence="2">
    <location>
        <begin position="392"/>
        <end position="426"/>
    </location>
</feature>
<gene>
    <name evidence="3" type="ORF">SteCoe_13400</name>
</gene>
<keyword evidence="4" id="KW-1185">Reference proteome</keyword>
<feature type="compositionally biased region" description="Basic and acidic residues" evidence="2">
    <location>
        <begin position="392"/>
        <end position="406"/>
    </location>
</feature>
<dbReference type="Proteomes" id="UP000187209">
    <property type="component" value="Unassembled WGS sequence"/>
</dbReference>
<accession>A0A1R2C8I4</accession>
<feature type="coiled-coil region" evidence="1">
    <location>
        <begin position="281"/>
        <end position="333"/>
    </location>
</feature>
<feature type="region of interest" description="Disordered" evidence="2">
    <location>
        <begin position="1"/>
        <end position="22"/>
    </location>
</feature>
<evidence type="ECO:0000256" key="2">
    <source>
        <dbReference type="SAM" id="MobiDB-lite"/>
    </source>
</evidence>
<keyword evidence="1" id="KW-0175">Coiled coil</keyword>
<protein>
    <submittedName>
        <fullName evidence="3">Uncharacterized protein</fullName>
    </submittedName>
</protein>
<evidence type="ECO:0000313" key="4">
    <source>
        <dbReference type="Proteomes" id="UP000187209"/>
    </source>
</evidence>
<sequence>MSKLTHRRVNSNFPSGPPTEDIEGQLDRLNQALQVVMKEIEVSSCSRNPSRLSAVNGDYFADEEIKSPSVHSEENFIPDGFEEKIEELLTNIDRNDMIIEDYRSEEMRRNDYMRNVDNQKIKIGCGHDINKIRKEVWLQVKMQKNELLEKEKKNFEDKLLMIDQLKEDYERKRVEVLIGAEKLKLKEELLIQKEKEIRMQRMAFDKHKMLWEQSNGIISEFSIPYATPPPVGHSRAASLNISSFMFHDKSNLGTSKIENKPKSQQVEVLTEHNSPSKSDQLKTLQTELKTLEDQFQHEGRNIGEEVSDIEMKIDSLKNRIATLRGEIAITESNKATRIINSMMVSIQRDAGREDKLKRIELIEQMNKKNNNNPIPKFGEKTLNTSFMPIKIKPLDTKNPENTETTRRFLGNDAPTPRGIGGVRNEKEEAAKSYSEYKKKVFLEKEKELIQREALLQQTWMKIPGAKELIENVNMTLGKLTSEKSILEKERGDFEKEKLEWIRNKEKFIMNSKKDDKK</sequence>
<name>A0A1R2C8I4_9CILI</name>
<feature type="coiled-coil region" evidence="1">
    <location>
        <begin position="469"/>
        <end position="496"/>
    </location>
</feature>
<dbReference type="AlphaFoldDB" id="A0A1R2C8I4"/>
<dbReference type="EMBL" id="MPUH01000241">
    <property type="protein sequence ID" value="OMJ85306.1"/>
    <property type="molecule type" value="Genomic_DNA"/>
</dbReference>
<evidence type="ECO:0000313" key="3">
    <source>
        <dbReference type="EMBL" id="OMJ85306.1"/>
    </source>
</evidence>